<accession>A0A329QZF9</accession>
<evidence type="ECO:0000313" key="2">
    <source>
        <dbReference type="Proteomes" id="UP000250462"/>
    </source>
</evidence>
<sequence>MSRATDPRPAIAAFWSWWGAHRQEIVEALEENRTEAALRLVEPAIAAIDSRLSCEFTASRDKKFGLLVTSAGVPELRATAARWCLAAPDDADVEFISTRWRHPETLESSVVKVDDFDFALNELVAAARVDTNSGKVHVAVHHPLFTLVDHDHRLRVAFLGLDAAVGEIDVERWIGSVEVTVDSPVDAMPLASLGSVVDQLGGSGGEWAAMEGRSPKGPVFAIVRRAVSRYTHPLADTHVAVVLGYEDSGNGMPADPSITHEIEELEGHIVDAFGGEGPQVVHVGHITGGSQVVAHFYVDGLEIDPDVAKPVLEKWSRGKTSIARSYDPRWEHVAPFMG</sequence>
<reference evidence="1 2" key="1">
    <citation type="submission" date="2018-06" db="EMBL/GenBank/DDBJ databases">
        <title>Phytoactinopolyspora halophila sp. nov., a novel halophilic actinomycete isolated from a saline soil in China.</title>
        <authorList>
            <person name="Tang S.-K."/>
        </authorList>
    </citation>
    <scope>NUCLEOTIDE SEQUENCE [LARGE SCALE GENOMIC DNA]</scope>
    <source>
        <strain evidence="1 2">YIM 96934</strain>
    </source>
</reference>
<name>A0A329QZF9_9ACTN</name>
<comment type="caution">
    <text evidence="1">The sequence shown here is derived from an EMBL/GenBank/DDBJ whole genome shotgun (WGS) entry which is preliminary data.</text>
</comment>
<proteinExistence type="predicted"/>
<dbReference type="Proteomes" id="UP000250462">
    <property type="component" value="Unassembled WGS sequence"/>
</dbReference>
<protein>
    <recommendedName>
        <fullName evidence="3">DUF695 domain-containing protein</fullName>
    </recommendedName>
</protein>
<keyword evidence="2" id="KW-1185">Reference proteome</keyword>
<evidence type="ECO:0000313" key="1">
    <source>
        <dbReference type="EMBL" id="RAW17794.1"/>
    </source>
</evidence>
<gene>
    <name evidence="1" type="ORF">DPM12_02715</name>
</gene>
<dbReference type="AlphaFoldDB" id="A0A329QZF9"/>
<dbReference type="EMBL" id="QMIG01000002">
    <property type="protein sequence ID" value="RAW17794.1"/>
    <property type="molecule type" value="Genomic_DNA"/>
</dbReference>
<organism evidence="1 2">
    <name type="scientific">Phytoactinopolyspora halophila</name>
    <dbReference type="NCBI Taxonomy" id="1981511"/>
    <lineage>
        <taxon>Bacteria</taxon>
        <taxon>Bacillati</taxon>
        <taxon>Actinomycetota</taxon>
        <taxon>Actinomycetes</taxon>
        <taxon>Jiangellales</taxon>
        <taxon>Jiangellaceae</taxon>
        <taxon>Phytoactinopolyspora</taxon>
    </lineage>
</organism>
<evidence type="ECO:0008006" key="3">
    <source>
        <dbReference type="Google" id="ProtNLM"/>
    </source>
</evidence>